<comment type="caution">
    <text evidence="1">The sequence shown here is derived from an EMBL/GenBank/DDBJ whole genome shotgun (WGS) entry which is preliminary data.</text>
</comment>
<dbReference type="EMBL" id="JAAKFY010000007">
    <property type="protein sequence ID" value="KAF3855207.1"/>
    <property type="molecule type" value="Genomic_DNA"/>
</dbReference>
<dbReference type="Proteomes" id="UP000518266">
    <property type="component" value="Unassembled WGS sequence"/>
</dbReference>
<gene>
    <name evidence="1" type="ORF">F7725_023262</name>
</gene>
<sequence>MVDVCRIFWNDIFFFYSKWHITRTTFPANVYSSGEMQLSVSGWSGRMYAPPPPPPLITGSNQDASVLHRLGNNCICTGCWFIRLSNLTHTHTHRIKSRGMTKELETHLTPRHNTLQERGDISIVVNDELHVLTHNADGDILKDREVLLAGEGFSESTEAMLHQRTSPCISPGRCGQTESELRWTSLCSRSLEDVRAHVLGEEKPRGGAKDLLLMGSQLRLGSLQRHEDIRI</sequence>
<proteinExistence type="predicted"/>
<accession>A0A7J5Z333</accession>
<dbReference type="AlphaFoldDB" id="A0A7J5Z333"/>
<name>A0A7J5Z333_DISMA</name>
<evidence type="ECO:0000313" key="2">
    <source>
        <dbReference type="Proteomes" id="UP000518266"/>
    </source>
</evidence>
<evidence type="ECO:0000313" key="1">
    <source>
        <dbReference type="EMBL" id="KAF3855207.1"/>
    </source>
</evidence>
<organism evidence="1 2">
    <name type="scientific">Dissostichus mawsoni</name>
    <name type="common">Antarctic cod</name>
    <dbReference type="NCBI Taxonomy" id="36200"/>
    <lineage>
        <taxon>Eukaryota</taxon>
        <taxon>Metazoa</taxon>
        <taxon>Chordata</taxon>
        <taxon>Craniata</taxon>
        <taxon>Vertebrata</taxon>
        <taxon>Euteleostomi</taxon>
        <taxon>Actinopterygii</taxon>
        <taxon>Neopterygii</taxon>
        <taxon>Teleostei</taxon>
        <taxon>Neoteleostei</taxon>
        <taxon>Acanthomorphata</taxon>
        <taxon>Eupercaria</taxon>
        <taxon>Perciformes</taxon>
        <taxon>Notothenioidei</taxon>
        <taxon>Nototheniidae</taxon>
        <taxon>Dissostichus</taxon>
    </lineage>
</organism>
<protein>
    <submittedName>
        <fullName evidence="1">Uncharacterized protein</fullName>
    </submittedName>
</protein>
<reference evidence="1 2" key="1">
    <citation type="submission" date="2020-03" db="EMBL/GenBank/DDBJ databases">
        <title>Dissostichus mawsoni Genome sequencing and assembly.</title>
        <authorList>
            <person name="Park H."/>
        </authorList>
    </citation>
    <scope>NUCLEOTIDE SEQUENCE [LARGE SCALE GENOMIC DNA]</scope>
    <source>
        <strain evidence="1">DM0001</strain>
        <tissue evidence="1">Muscle</tissue>
    </source>
</reference>
<keyword evidence="2" id="KW-1185">Reference proteome</keyword>